<evidence type="ECO:0000313" key="4">
    <source>
        <dbReference type="Proteomes" id="UP001499884"/>
    </source>
</evidence>
<evidence type="ECO:0000256" key="2">
    <source>
        <dbReference type="SAM" id="Phobius"/>
    </source>
</evidence>
<evidence type="ECO:0000256" key="1">
    <source>
        <dbReference type="SAM" id="MobiDB-lite"/>
    </source>
</evidence>
<feature type="transmembrane region" description="Helical" evidence="2">
    <location>
        <begin position="38"/>
        <end position="58"/>
    </location>
</feature>
<feature type="compositionally biased region" description="Basic and acidic residues" evidence="1">
    <location>
        <begin position="11"/>
        <end position="28"/>
    </location>
</feature>
<keyword evidence="4" id="KW-1185">Reference proteome</keyword>
<dbReference type="Proteomes" id="UP001499884">
    <property type="component" value="Unassembled WGS sequence"/>
</dbReference>
<evidence type="ECO:0000313" key="3">
    <source>
        <dbReference type="EMBL" id="GAA3717902.1"/>
    </source>
</evidence>
<sequence>MSDRPSTFGGEWRRPRQDGMGRDLRDVQDRASYDSAPAAGVSCMLPLAALAAVLGVVLG</sequence>
<keyword evidence="2" id="KW-1133">Transmembrane helix</keyword>
<feature type="region of interest" description="Disordered" evidence="1">
    <location>
        <begin position="1"/>
        <end position="28"/>
    </location>
</feature>
<keyword evidence="2" id="KW-0812">Transmembrane</keyword>
<keyword evidence="2" id="KW-0472">Membrane</keyword>
<gene>
    <name evidence="3" type="ORF">GCM10023082_14330</name>
</gene>
<comment type="caution">
    <text evidence="3">The sequence shown here is derived from an EMBL/GenBank/DDBJ whole genome shotgun (WGS) entry which is preliminary data.</text>
</comment>
<name>A0ABP7EG60_9ACTN</name>
<proteinExistence type="predicted"/>
<protein>
    <submittedName>
        <fullName evidence="3">Uncharacterized protein</fullName>
    </submittedName>
</protein>
<dbReference type="EMBL" id="BAABEP010000006">
    <property type="protein sequence ID" value="GAA3717902.1"/>
    <property type="molecule type" value="Genomic_DNA"/>
</dbReference>
<dbReference type="RefSeq" id="WP_345642734.1">
    <property type="nucleotide sequence ID" value="NZ_BAABEP010000006.1"/>
</dbReference>
<organism evidence="3 4">
    <name type="scientific">Streptomyces tremellae</name>
    <dbReference type="NCBI Taxonomy" id="1124239"/>
    <lineage>
        <taxon>Bacteria</taxon>
        <taxon>Bacillati</taxon>
        <taxon>Actinomycetota</taxon>
        <taxon>Actinomycetes</taxon>
        <taxon>Kitasatosporales</taxon>
        <taxon>Streptomycetaceae</taxon>
        <taxon>Streptomyces</taxon>
    </lineage>
</organism>
<reference evidence="4" key="1">
    <citation type="journal article" date="2019" name="Int. J. Syst. Evol. Microbiol.">
        <title>The Global Catalogue of Microorganisms (GCM) 10K type strain sequencing project: providing services to taxonomists for standard genome sequencing and annotation.</title>
        <authorList>
            <consortium name="The Broad Institute Genomics Platform"/>
            <consortium name="The Broad Institute Genome Sequencing Center for Infectious Disease"/>
            <person name="Wu L."/>
            <person name="Ma J."/>
        </authorList>
    </citation>
    <scope>NUCLEOTIDE SEQUENCE [LARGE SCALE GENOMIC DNA]</scope>
    <source>
        <strain evidence="4">JCM 30846</strain>
    </source>
</reference>
<accession>A0ABP7EG60</accession>